<evidence type="ECO:0000313" key="1">
    <source>
        <dbReference type="EMBL" id="GIY29605.1"/>
    </source>
</evidence>
<dbReference type="EMBL" id="BPLQ01007333">
    <property type="protein sequence ID" value="GIY29605.1"/>
    <property type="molecule type" value="Genomic_DNA"/>
</dbReference>
<sequence>MQMRSITWNTYPKDKFAFSSSVQRSLSKVIYEFLFGVIKTVQTQRRALGKTRLGLLKKSYLDFSTYVVHVIPITKRWISGIEHLQNKIDKWRRKEHLKDISNTSNILGEIYQR</sequence>
<reference evidence="1 2" key="1">
    <citation type="submission" date="2021-06" db="EMBL/GenBank/DDBJ databases">
        <title>Caerostris darwini draft genome.</title>
        <authorList>
            <person name="Kono N."/>
            <person name="Arakawa K."/>
        </authorList>
    </citation>
    <scope>NUCLEOTIDE SEQUENCE [LARGE SCALE GENOMIC DNA]</scope>
</reference>
<dbReference type="Proteomes" id="UP001054837">
    <property type="component" value="Unassembled WGS sequence"/>
</dbReference>
<accession>A0AAV4S7H5</accession>
<protein>
    <submittedName>
        <fullName evidence="1">Uncharacterized protein</fullName>
    </submittedName>
</protein>
<gene>
    <name evidence="1" type="ORF">CDAR_488661</name>
</gene>
<organism evidence="1 2">
    <name type="scientific">Caerostris darwini</name>
    <dbReference type="NCBI Taxonomy" id="1538125"/>
    <lineage>
        <taxon>Eukaryota</taxon>
        <taxon>Metazoa</taxon>
        <taxon>Ecdysozoa</taxon>
        <taxon>Arthropoda</taxon>
        <taxon>Chelicerata</taxon>
        <taxon>Arachnida</taxon>
        <taxon>Araneae</taxon>
        <taxon>Araneomorphae</taxon>
        <taxon>Entelegynae</taxon>
        <taxon>Araneoidea</taxon>
        <taxon>Araneidae</taxon>
        <taxon>Caerostris</taxon>
    </lineage>
</organism>
<keyword evidence="2" id="KW-1185">Reference proteome</keyword>
<evidence type="ECO:0000313" key="2">
    <source>
        <dbReference type="Proteomes" id="UP001054837"/>
    </source>
</evidence>
<proteinExistence type="predicted"/>
<comment type="caution">
    <text evidence="1">The sequence shown here is derived from an EMBL/GenBank/DDBJ whole genome shotgun (WGS) entry which is preliminary data.</text>
</comment>
<name>A0AAV4S7H5_9ARAC</name>
<dbReference type="AlphaFoldDB" id="A0AAV4S7H5"/>